<proteinExistence type="predicted"/>
<feature type="region of interest" description="Disordered" evidence="11">
    <location>
        <begin position="439"/>
        <end position="467"/>
    </location>
</feature>
<evidence type="ECO:0000256" key="8">
    <source>
        <dbReference type="ARBA" id="ARBA00023157"/>
    </source>
</evidence>
<dbReference type="EMBL" id="CAXLJL010000512">
    <property type="protein sequence ID" value="CAL5138676.1"/>
    <property type="molecule type" value="Genomic_DNA"/>
</dbReference>
<feature type="region of interest" description="Disordered" evidence="11">
    <location>
        <begin position="385"/>
        <end position="425"/>
    </location>
</feature>
<keyword evidence="4" id="KW-0677">Repeat</keyword>
<evidence type="ECO:0000259" key="15">
    <source>
        <dbReference type="PROSITE" id="PS50835"/>
    </source>
</evidence>
<dbReference type="InterPro" id="IPR013783">
    <property type="entry name" value="Ig-like_fold"/>
</dbReference>
<dbReference type="PROSITE" id="PS50835">
    <property type="entry name" value="IG_LIKE"/>
    <property type="match status" value="1"/>
</dbReference>
<keyword evidence="2 12" id="KW-0812">Transmembrane</keyword>
<name>A0AAV2TQ89_CALDB</name>
<evidence type="ECO:0000259" key="14">
    <source>
        <dbReference type="PROSITE" id="PS50026"/>
    </source>
</evidence>
<sequence length="467" mass="52620">MVFRLLMTIITIYITLTFLDPHARASLSNPSAPQPLNFITNTLCPGPPSQSEIITMTGASPIIIAGRLRQRHNRPSSQPGTDARYNASVLVTTRYKTDVTLPDLILVGEFFTPSEDVTEGPGCLDAFYPNSKYIFFLRNVPVNGDQFYEFFGRPTAFSEKIEKIIYKHHCTECYPPKIQNMPNQKLDDGERLMATCAVAGLPLPNVVWIRDGKSLNLADSGLTVENIKLSKDRIESVLEISSLVRIDSGEYKCVAENPLGEASASFMLLVSQTTREDPQLLSRELVPCGDERKDFCLNGGQCYMLKSDRNVLQCRCSPQYFGDRCHFYVEGLLAYSETRDSNLENMFKEVSHEIITHLSWSIWGSFAMIAALLLFIILRKHEPQPRKSTKRQKKLSETSTRKRQTENHAPNKPLIHITDGGEMQQSDDAIRQIGREHEYLGAPNSNRPESMQSTHRSFSTTNCNSAI</sequence>
<dbReference type="GO" id="GO:0005886">
    <property type="term" value="C:plasma membrane"/>
    <property type="evidence" value="ECO:0007669"/>
    <property type="project" value="TreeGrafter"/>
</dbReference>
<dbReference type="PROSITE" id="PS50026">
    <property type="entry name" value="EGF_3"/>
    <property type="match status" value="1"/>
</dbReference>
<evidence type="ECO:0000256" key="12">
    <source>
        <dbReference type="SAM" id="Phobius"/>
    </source>
</evidence>
<keyword evidence="9" id="KW-0393">Immunoglobulin domain</keyword>
<dbReference type="InterPro" id="IPR013098">
    <property type="entry name" value="Ig_I-set"/>
</dbReference>
<dbReference type="Gene3D" id="2.60.40.10">
    <property type="entry name" value="Immunoglobulins"/>
    <property type="match status" value="1"/>
</dbReference>
<feature type="compositionally biased region" description="Basic and acidic residues" evidence="11">
    <location>
        <begin position="394"/>
        <end position="406"/>
    </location>
</feature>
<dbReference type="Pfam" id="PF07679">
    <property type="entry name" value="I-set"/>
    <property type="match status" value="1"/>
</dbReference>
<feature type="disulfide bond" evidence="10">
    <location>
        <begin position="316"/>
        <end position="325"/>
    </location>
</feature>
<feature type="compositionally biased region" description="Polar residues" evidence="11">
    <location>
        <begin position="443"/>
        <end position="467"/>
    </location>
</feature>
<comment type="caution">
    <text evidence="10">Lacks conserved residue(s) required for the propagation of feature annotation.</text>
</comment>
<evidence type="ECO:0000256" key="13">
    <source>
        <dbReference type="SAM" id="SignalP"/>
    </source>
</evidence>
<keyword evidence="10" id="KW-0245">EGF-like domain</keyword>
<evidence type="ECO:0000313" key="16">
    <source>
        <dbReference type="EMBL" id="CAL5138676.1"/>
    </source>
</evidence>
<keyword evidence="5" id="KW-0130">Cell adhesion</keyword>
<feature type="domain" description="EGF-like" evidence="14">
    <location>
        <begin position="284"/>
        <end position="326"/>
    </location>
</feature>
<keyword evidence="3 13" id="KW-0732">Signal</keyword>
<feature type="transmembrane region" description="Helical" evidence="12">
    <location>
        <begin position="360"/>
        <end position="378"/>
    </location>
</feature>
<dbReference type="SUPFAM" id="SSF57196">
    <property type="entry name" value="EGF/Laminin"/>
    <property type="match status" value="1"/>
</dbReference>
<accession>A0AAV2TQ89</accession>
<evidence type="ECO:0000256" key="3">
    <source>
        <dbReference type="ARBA" id="ARBA00022729"/>
    </source>
</evidence>
<dbReference type="PROSITE" id="PS00022">
    <property type="entry name" value="EGF_1"/>
    <property type="match status" value="1"/>
</dbReference>
<feature type="chain" id="PRO_5043461174" evidence="13">
    <location>
        <begin position="26"/>
        <end position="467"/>
    </location>
</feature>
<evidence type="ECO:0000256" key="1">
    <source>
        <dbReference type="ARBA" id="ARBA00004167"/>
    </source>
</evidence>
<dbReference type="PANTHER" id="PTHR10075:SF14">
    <property type="entry name" value="CELL ADHESION MOLECULE DSCAM2-RELATED"/>
    <property type="match status" value="1"/>
</dbReference>
<reference evidence="16" key="1">
    <citation type="submission" date="2024-06" db="EMBL/GenBank/DDBJ databases">
        <authorList>
            <person name="Liu X."/>
            <person name="Lenzi L."/>
            <person name="Haldenby T S."/>
            <person name="Uol C."/>
        </authorList>
    </citation>
    <scope>NUCLEOTIDE SEQUENCE</scope>
</reference>
<dbReference type="GO" id="GO:0030424">
    <property type="term" value="C:axon"/>
    <property type="evidence" value="ECO:0007669"/>
    <property type="project" value="TreeGrafter"/>
</dbReference>
<feature type="domain" description="Ig-like" evidence="15">
    <location>
        <begin position="176"/>
        <end position="271"/>
    </location>
</feature>
<dbReference type="InterPro" id="IPR003598">
    <property type="entry name" value="Ig_sub2"/>
</dbReference>
<evidence type="ECO:0000313" key="17">
    <source>
        <dbReference type="Proteomes" id="UP001497525"/>
    </source>
</evidence>
<evidence type="ECO:0000256" key="4">
    <source>
        <dbReference type="ARBA" id="ARBA00022737"/>
    </source>
</evidence>
<organism evidence="16 17">
    <name type="scientific">Calicophoron daubneyi</name>
    <name type="common">Rumen fluke</name>
    <name type="synonym">Paramphistomum daubneyi</name>
    <dbReference type="NCBI Taxonomy" id="300641"/>
    <lineage>
        <taxon>Eukaryota</taxon>
        <taxon>Metazoa</taxon>
        <taxon>Spiralia</taxon>
        <taxon>Lophotrochozoa</taxon>
        <taxon>Platyhelminthes</taxon>
        <taxon>Trematoda</taxon>
        <taxon>Digenea</taxon>
        <taxon>Plagiorchiida</taxon>
        <taxon>Pronocephalata</taxon>
        <taxon>Paramphistomoidea</taxon>
        <taxon>Paramphistomidae</taxon>
        <taxon>Calicophoron</taxon>
    </lineage>
</organism>
<protein>
    <submittedName>
        <fullName evidence="16">Uncharacterized protein</fullName>
    </submittedName>
</protein>
<comment type="caution">
    <text evidence="16">The sequence shown here is derived from an EMBL/GenBank/DDBJ whole genome shotgun (WGS) entry which is preliminary data.</text>
</comment>
<dbReference type="InterPro" id="IPR007110">
    <property type="entry name" value="Ig-like_dom"/>
</dbReference>
<feature type="signal peptide" evidence="13">
    <location>
        <begin position="1"/>
        <end position="25"/>
    </location>
</feature>
<gene>
    <name evidence="16" type="ORF">CDAUBV1_LOCUS13495</name>
</gene>
<dbReference type="AlphaFoldDB" id="A0AAV2TQ89"/>
<evidence type="ECO:0000256" key="6">
    <source>
        <dbReference type="ARBA" id="ARBA00022989"/>
    </source>
</evidence>
<keyword evidence="6 12" id="KW-1133">Transmembrane helix</keyword>
<dbReference type="InterPro" id="IPR000742">
    <property type="entry name" value="EGF"/>
</dbReference>
<evidence type="ECO:0000256" key="10">
    <source>
        <dbReference type="PROSITE-ProRule" id="PRU00076"/>
    </source>
</evidence>
<dbReference type="GO" id="GO:0007156">
    <property type="term" value="P:homophilic cell adhesion via plasma membrane adhesion molecules"/>
    <property type="evidence" value="ECO:0007669"/>
    <property type="project" value="TreeGrafter"/>
</dbReference>
<dbReference type="GO" id="GO:0070593">
    <property type="term" value="P:dendrite self-avoidance"/>
    <property type="evidence" value="ECO:0007669"/>
    <property type="project" value="TreeGrafter"/>
</dbReference>
<dbReference type="Proteomes" id="UP001497525">
    <property type="component" value="Unassembled WGS sequence"/>
</dbReference>
<evidence type="ECO:0000256" key="2">
    <source>
        <dbReference type="ARBA" id="ARBA00022692"/>
    </source>
</evidence>
<dbReference type="Gene3D" id="2.10.25.10">
    <property type="entry name" value="Laminin"/>
    <property type="match status" value="1"/>
</dbReference>
<dbReference type="SMART" id="SM00408">
    <property type="entry name" value="IGc2"/>
    <property type="match status" value="1"/>
</dbReference>
<keyword evidence="7 12" id="KW-0472">Membrane</keyword>
<dbReference type="FunFam" id="2.60.40.10:FF:000017">
    <property type="entry name" value="Down syndrome cell adhesion molecule b"/>
    <property type="match status" value="1"/>
</dbReference>
<dbReference type="SUPFAM" id="SSF48726">
    <property type="entry name" value="Immunoglobulin"/>
    <property type="match status" value="1"/>
</dbReference>
<dbReference type="SMART" id="SM00409">
    <property type="entry name" value="IG"/>
    <property type="match status" value="1"/>
</dbReference>
<dbReference type="InterPro" id="IPR036179">
    <property type="entry name" value="Ig-like_dom_sf"/>
</dbReference>
<comment type="subcellular location">
    <subcellularLocation>
        <location evidence="1">Membrane</location>
        <topology evidence="1">Single-pass membrane protein</topology>
    </subcellularLocation>
</comment>
<evidence type="ECO:0000256" key="11">
    <source>
        <dbReference type="SAM" id="MobiDB-lite"/>
    </source>
</evidence>
<dbReference type="PANTHER" id="PTHR10075">
    <property type="entry name" value="BASIGIN RELATED"/>
    <property type="match status" value="1"/>
</dbReference>
<evidence type="ECO:0000256" key="7">
    <source>
        <dbReference type="ARBA" id="ARBA00023136"/>
    </source>
</evidence>
<dbReference type="GO" id="GO:0098632">
    <property type="term" value="F:cell-cell adhesion mediator activity"/>
    <property type="evidence" value="ECO:0007669"/>
    <property type="project" value="TreeGrafter"/>
</dbReference>
<keyword evidence="8 10" id="KW-1015">Disulfide bond</keyword>
<dbReference type="InterPro" id="IPR003599">
    <property type="entry name" value="Ig_sub"/>
</dbReference>
<dbReference type="GO" id="GO:0007411">
    <property type="term" value="P:axon guidance"/>
    <property type="evidence" value="ECO:0007669"/>
    <property type="project" value="TreeGrafter"/>
</dbReference>
<evidence type="ECO:0000256" key="9">
    <source>
        <dbReference type="ARBA" id="ARBA00023319"/>
    </source>
</evidence>
<evidence type="ECO:0000256" key="5">
    <source>
        <dbReference type="ARBA" id="ARBA00022889"/>
    </source>
</evidence>